<keyword evidence="2" id="KW-1185">Reference proteome</keyword>
<reference evidence="1" key="1">
    <citation type="thesis" date="2020" institute="ProQuest LLC" country="789 East Eisenhower Parkway, Ann Arbor, MI, USA">
        <title>Comparative Genomics and Chromosome Evolution.</title>
        <authorList>
            <person name="Mudd A.B."/>
        </authorList>
    </citation>
    <scope>NUCLEOTIDE SEQUENCE</scope>
    <source>
        <strain evidence="1">HN-11 Male</strain>
        <tissue evidence="1">Kidney and liver</tissue>
    </source>
</reference>
<proteinExistence type="predicted"/>
<dbReference type="AlphaFoldDB" id="A0A8J6B6D7"/>
<accession>A0A8J6B6D7</accession>
<dbReference type="Proteomes" id="UP000770717">
    <property type="component" value="Unassembled WGS sequence"/>
</dbReference>
<gene>
    <name evidence="1" type="ORF">GDO78_014692</name>
</gene>
<dbReference type="EMBL" id="WNTK01012973">
    <property type="protein sequence ID" value="KAG9462201.1"/>
    <property type="molecule type" value="Genomic_DNA"/>
</dbReference>
<protein>
    <submittedName>
        <fullName evidence="1">Uncharacterized protein</fullName>
    </submittedName>
</protein>
<name>A0A8J6B6D7_ELECQ</name>
<evidence type="ECO:0000313" key="2">
    <source>
        <dbReference type="Proteomes" id="UP000770717"/>
    </source>
</evidence>
<sequence>MCLISVDLHSLSVCGIKPLYSIYDIAHPSFLSTEHLPMNVKPDLPLPVRE</sequence>
<comment type="caution">
    <text evidence="1">The sequence shown here is derived from an EMBL/GenBank/DDBJ whole genome shotgun (WGS) entry which is preliminary data.</text>
</comment>
<evidence type="ECO:0000313" key="1">
    <source>
        <dbReference type="EMBL" id="KAG9462201.1"/>
    </source>
</evidence>
<organism evidence="1 2">
    <name type="scientific">Eleutherodactylus coqui</name>
    <name type="common">Puerto Rican coqui</name>
    <dbReference type="NCBI Taxonomy" id="57060"/>
    <lineage>
        <taxon>Eukaryota</taxon>
        <taxon>Metazoa</taxon>
        <taxon>Chordata</taxon>
        <taxon>Craniata</taxon>
        <taxon>Vertebrata</taxon>
        <taxon>Euteleostomi</taxon>
        <taxon>Amphibia</taxon>
        <taxon>Batrachia</taxon>
        <taxon>Anura</taxon>
        <taxon>Neobatrachia</taxon>
        <taxon>Hyloidea</taxon>
        <taxon>Eleutherodactylidae</taxon>
        <taxon>Eleutherodactylinae</taxon>
        <taxon>Eleutherodactylus</taxon>
        <taxon>Eleutherodactylus</taxon>
    </lineage>
</organism>